<evidence type="ECO:0000313" key="5">
    <source>
        <dbReference type="EMBL" id="AOP51460.1"/>
    </source>
</evidence>
<dbReference type="PANTHER" id="PTHR10587:SF133">
    <property type="entry name" value="CHITIN DEACETYLASE 1-RELATED"/>
    <property type="match status" value="1"/>
</dbReference>
<evidence type="ECO:0000256" key="1">
    <source>
        <dbReference type="ARBA" id="ARBA00022723"/>
    </source>
</evidence>
<dbReference type="CDD" id="cd10917">
    <property type="entry name" value="CE4_NodB_like_6s_7s"/>
    <property type="match status" value="1"/>
</dbReference>
<dbReference type="InterPro" id="IPR002509">
    <property type="entry name" value="NODB_dom"/>
</dbReference>
<organism evidence="5 6">
    <name type="scientific">Streptomyces lydicus</name>
    <dbReference type="NCBI Taxonomy" id="47763"/>
    <lineage>
        <taxon>Bacteria</taxon>
        <taxon>Bacillati</taxon>
        <taxon>Actinomycetota</taxon>
        <taxon>Actinomycetes</taxon>
        <taxon>Kitasatosporales</taxon>
        <taxon>Streptomycetaceae</taxon>
        <taxon>Streptomyces</taxon>
    </lineage>
</organism>
<evidence type="ECO:0000313" key="6">
    <source>
        <dbReference type="Proteomes" id="UP000094094"/>
    </source>
</evidence>
<accession>A0A1D7VXL7</accession>
<evidence type="ECO:0000256" key="2">
    <source>
        <dbReference type="ARBA" id="ARBA00022801"/>
    </source>
</evidence>
<dbReference type="InterPro" id="IPR011330">
    <property type="entry name" value="Glyco_hydro/deAcase_b/a-brl"/>
</dbReference>
<dbReference type="EMBL" id="CP017157">
    <property type="protein sequence ID" value="AOP51460.1"/>
    <property type="molecule type" value="Genomic_DNA"/>
</dbReference>
<dbReference type="PANTHER" id="PTHR10587">
    <property type="entry name" value="GLYCOSYL TRANSFERASE-RELATED"/>
    <property type="match status" value="1"/>
</dbReference>
<keyword evidence="2" id="KW-0378">Hydrolase</keyword>
<reference evidence="5 6" key="1">
    <citation type="submission" date="2016-09" db="EMBL/GenBank/DDBJ databases">
        <title>Complete genome sequencing of Streptomyces lydicus 103 and metabolic pathways analysis of antibiotic biosynthesis.</title>
        <authorList>
            <person name="Jia N."/>
            <person name="Ding M.-Z."/>
            <person name="Gao F."/>
            <person name="Yuan Y.-J."/>
        </authorList>
    </citation>
    <scope>NUCLEOTIDE SEQUENCE [LARGE SCALE GENOMIC DNA]</scope>
    <source>
        <strain evidence="5 6">103</strain>
    </source>
</reference>
<dbReference type="InterPro" id="IPR050248">
    <property type="entry name" value="Polysacc_deacetylase_ArnD"/>
</dbReference>
<gene>
    <name evidence="5" type="ORF">SL103_24530</name>
</gene>
<feature type="domain" description="NodB homology" evidence="4">
    <location>
        <begin position="102"/>
        <end position="282"/>
    </location>
</feature>
<dbReference type="InterPro" id="IPR006311">
    <property type="entry name" value="TAT_signal"/>
</dbReference>
<feature type="region of interest" description="Disordered" evidence="3">
    <location>
        <begin position="29"/>
        <end position="65"/>
    </location>
</feature>
<keyword evidence="1" id="KW-0479">Metal-binding</keyword>
<dbReference type="PROSITE" id="PS51318">
    <property type="entry name" value="TAT"/>
    <property type="match status" value="1"/>
</dbReference>
<dbReference type="GO" id="GO:0046872">
    <property type="term" value="F:metal ion binding"/>
    <property type="evidence" value="ECO:0007669"/>
    <property type="project" value="UniProtKB-KW"/>
</dbReference>
<protein>
    <submittedName>
        <fullName evidence="5">Oligosaccharide deacetylase</fullName>
    </submittedName>
</protein>
<proteinExistence type="predicted"/>
<evidence type="ECO:0000256" key="3">
    <source>
        <dbReference type="SAM" id="MobiDB-lite"/>
    </source>
</evidence>
<sequence>MSRSRRWFLQAGFAVGALSAGRILFGPDEGASPAGAEAQGKGSPPRAPTAGGGPAAPSGRTGGASTTEAYRLRPMAGETSLSGPGASPPHPEVAHVLATDRREIFLTFDDGPHPRYTPEILRVLRRHDVRATFFVIGERAVAFPGLLRDIADQGHVVANHTWTHRRLPALPPGAVRAELGRTSGLIDDVLGAAPTLARAPYGAWDDPSLDICNELGMSPVGWAVDSEDWTSPGVPEIVGTVLAEVRPGAIVLSHDGGGERGQTVGALDRFLPRLLDDGYRPIRITP</sequence>
<dbReference type="KEGG" id="slc:SL103_24530"/>
<dbReference type="AlphaFoldDB" id="A0A1D7VXL7"/>
<dbReference type="Proteomes" id="UP000094094">
    <property type="component" value="Chromosome"/>
</dbReference>
<dbReference type="GO" id="GO:0005975">
    <property type="term" value="P:carbohydrate metabolic process"/>
    <property type="evidence" value="ECO:0007669"/>
    <property type="project" value="InterPro"/>
</dbReference>
<keyword evidence="6" id="KW-1185">Reference proteome</keyword>
<evidence type="ECO:0000259" key="4">
    <source>
        <dbReference type="PROSITE" id="PS51677"/>
    </source>
</evidence>
<feature type="compositionally biased region" description="Low complexity" evidence="3">
    <location>
        <begin position="55"/>
        <end position="65"/>
    </location>
</feature>
<dbReference type="Gene3D" id="3.20.20.370">
    <property type="entry name" value="Glycoside hydrolase/deacetylase"/>
    <property type="match status" value="1"/>
</dbReference>
<name>A0A1D7VXL7_9ACTN</name>
<dbReference type="PROSITE" id="PS51677">
    <property type="entry name" value="NODB"/>
    <property type="match status" value="1"/>
</dbReference>
<dbReference type="GO" id="GO:0016020">
    <property type="term" value="C:membrane"/>
    <property type="evidence" value="ECO:0007669"/>
    <property type="project" value="TreeGrafter"/>
</dbReference>
<dbReference type="GO" id="GO:0016810">
    <property type="term" value="F:hydrolase activity, acting on carbon-nitrogen (but not peptide) bonds"/>
    <property type="evidence" value="ECO:0007669"/>
    <property type="project" value="InterPro"/>
</dbReference>
<dbReference type="SUPFAM" id="SSF88713">
    <property type="entry name" value="Glycoside hydrolase/deacetylase"/>
    <property type="match status" value="1"/>
</dbReference>
<dbReference type="Pfam" id="PF01522">
    <property type="entry name" value="Polysacc_deac_1"/>
    <property type="match status" value="1"/>
</dbReference>